<proteinExistence type="predicted"/>
<dbReference type="RefSeq" id="WP_415867083.1">
    <property type="nucleotide sequence ID" value="NZ_CP134537.1"/>
</dbReference>
<protein>
    <submittedName>
        <fullName evidence="2">Uncharacterized protein</fullName>
    </submittedName>
</protein>
<sequence length="136" mass="15248">MNTKRHIRPTLIILLIITAFFGMVLLGAGSHGISMKNKETASIIYGGIAFVLTAIVNLISMREKYSVLIGFLSFALNLISGLILTYYLIFSIRFNIDGGHFPIFFLIIIGIEILMCGIIIRTDLKQLNKNWLQQSI</sequence>
<evidence type="ECO:0000313" key="3">
    <source>
        <dbReference type="Proteomes" id="UP001302806"/>
    </source>
</evidence>
<accession>A0ABY9XY34</accession>
<feature type="transmembrane region" description="Helical" evidence="1">
    <location>
        <begin position="101"/>
        <end position="120"/>
    </location>
</feature>
<evidence type="ECO:0000313" key="2">
    <source>
        <dbReference type="EMBL" id="WNH10862.1"/>
    </source>
</evidence>
<feature type="transmembrane region" description="Helical" evidence="1">
    <location>
        <begin position="12"/>
        <end position="30"/>
    </location>
</feature>
<keyword evidence="1" id="KW-0812">Transmembrane</keyword>
<gene>
    <name evidence="2" type="ORF">RHP51_09605</name>
</gene>
<evidence type="ECO:0000256" key="1">
    <source>
        <dbReference type="SAM" id="Phobius"/>
    </source>
</evidence>
<keyword evidence="1" id="KW-0472">Membrane</keyword>
<reference evidence="2 3" key="1">
    <citation type="submission" date="2023-09" db="EMBL/GenBank/DDBJ databases">
        <title>Thalassobella suaedae gen. nov., sp. nov., a marine bacterium of the family Flavobacteriaceae isolated from a halophyte Suaeda japonica.</title>
        <authorList>
            <person name="Lee S.Y."/>
            <person name="Hwang C.Y."/>
        </authorList>
    </citation>
    <scope>NUCLEOTIDE SEQUENCE [LARGE SCALE GENOMIC DNA]</scope>
    <source>
        <strain evidence="2 3">HL-DH14</strain>
    </source>
</reference>
<name>A0ABY9XY34_9FLAO</name>
<feature type="transmembrane region" description="Helical" evidence="1">
    <location>
        <begin position="67"/>
        <end position="89"/>
    </location>
</feature>
<dbReference type="EMBL" id="CP134537">
    <property type="protein sequence ID" value="WNH10862.1"/>
    <property type="molecule type" value="Genomic_DNA"/>
</dbReference>
<dbReference type="Proteomes" id="UP001302806">
    <property type="component" value="Chromosome"/>
</dbReference>
<organism evidence="2 3">
    <name type="scientific">Thalassobellus suaedae</name>
    <dbReference type="NCBI Taxonomy" id="3074124"/>
    <lineage>
        <taxon>Bacteria</taxon>
        <taxon>Pseudomonadati</taxon>
        <taxon>Bacteroidota</taxon>
        <taxon>Flavobacteriia</taxon>
        <taxon>Flavobacteriales</taxon>
        <taxon>Flavobacteriaceae</taxon>
        <taxon>Thalassobellus</taxon>
    </lineage>
</organism>
<feature type="transmembrane region" description="Helical" evidence="1">
    <location>
        <begin position="42"/>
        <end position="60"/>
    </location>
</feature>
<keyword evidence="1" id="KW-1133">Transmembrane helix</keyword>